<accession>A0A7W8LD54</accession>
<reference evidence="3 5" key="1">
    <citation type="submission" date="2019-08" db="EMBL/GenBank/DDBJ databases">
        <title>Paraburkholderia simonii sp. nov. and P. youngii sp. nov. Brazilian and Mexican Mimosa-associated rhizobia.</title>
        <authorList>
            <person name="Mavima L."/>
            <person name="Beukes C.W."/>
            <person name="Palmer M."/>
            <person name="De Meyer S.E."/>
            <person name="James E.K."/>
            <person name="Maluk M."/>
            <person name="Avontuur J.R."/>
            <person name="Chan W.Y."/>
            <person name="Venter S.N."/>
            <person name="Steenkamp E.T."/>
        </authorList>
    </citation>
    <scope>NUCLEOTIDE SEQUENCE [LARGE SCALE GENOMIC DNA]</scope>
    <source>
        <strain evidence="3 5">JPY454</strain>
    </source>
</reference>
<feature type="transmembrane region" description="Helical" evidence="1">
    <location>
        <begin position="54"/>
        <end position="74"/>
    </location>
</feature>
<name>A0A7W8LD54_9BURK</name>
<sequence length="84" mass="9986">MATLVRRLFKIGLFISLFLLSIRYVPPNNVWTESESNAYWAASDWLGVQDPRDFYFVFWVTIELIVAALAYVAIMKLWRCYRMK</sequence>
<dbReference type="Proteomes" id="UP000592820">
    <property type="component" value="Unassembled WGS sequence"/>
</dbReference>
<dbReference type="EMBL" id="JACHDE010000014">
    <property type="protein sequence ID" value="MBB5403526.1"/>
    <property type="molecule type" value="Genomic_DNA"/>
</dbReference>
<keyword evidence="1" id="KW-0812">Transmembrane</keyword>
<gene>
    <name evidence="3" type="ORF">FSB64_13785</name>
    <name evidence="2" type="ORF">HDG41_005614</name>
</gene>
<dbReference type="Proteomes" id="UP000821598">
    <property type="component" value="Unassembled WGS sequence"/>
</dbReference>
<proteinExistence type="predicted"/>
<dbReference type="RefSeq" id="WP_176121100.1">
    <property type="nucleotide sequence ID" value="NZ_JACHDE010000014.1"/>
</dbReference>
<dbReference type="EMBL" id="VOMC01000013">
    <property type="protein sequence ID" value="NVI04826.1"/>
    <property type="molecule type" value="Genomic_DNA"/>
</dbReference>
<dbReference type="AlphaFoldDB" id="A0A7W8LD54"/>
<keyword evidence="1" id="KW-0472">Membrane</keyword>
<comment type="caution">
    <text evidence="2">The sequence shown here is derived from an EMBL/GenBank/DDBJ whole genome shotgun (WGS) entry which is preliminary data.</text>
</comment>
<evidence type="ECO:0000313" key="3">
    <source>
        <dbReference type="EMBL" id="NVI04826.1"/>
    </source>
</evidence>
<evidence type="ECO:0000313" key="5">
    <source>
        <dbReference type="Proteomes" id="UP000821598"/>
    </source>
</evidence>
<organism evidence="2 4">
    <name type="scientific">Paraburkholderia youngii</name>
    <dbReference type="NCBI Taxonomy" id="2782701"/>
    <lineage>
        <taxon>Bacteria</taxon>
        <taxon>Pseudomonadati</taxon>
        <taxon>Pseudomonadota</taxon>
        <taxon>Betaproteobacteria</taxon>
        <taxon>Burkholderiales</taxon>
        <taxon>Burkholderiaceae</taxon>
        <taxon>Paraburkholderia</taxon>
    </lineage>
</organism>
<keyword evidence="1" id="KW-1133">Transmembrane helix</keyword>
<evidence type="ECO:0000313" key="2">
    <source>
        <dbReference type="EMBL" id="MBB5403526.1"/>
    </source>
</evidence>
<evidence type="ECO:0000256" key="1">
    <source>
        <dbReference type="SAM" id="Phobius"/>
    </source>
</evidence>
<evidence type="ECO:0000313" key="4">
    <source>
        <dbReference type="Proteomes" id="UP000592820"/>
    </source>
</evidence>
<reference evidence="2 4" key="2">
    <citation type="submission" date="2020-08" db="EMBL/GenBank/DDBJ databases">
        <title>Genomic Encyclopedia of Type Strains, Phase IV (KMG-V): Genome sequencing to study the core and pangenomes of soil and plant-associated prokaryotes.</title>
        <authorList>
            <person name="Whitman W."/>
        </authorList>
    </citation>
    <scope>NUCLEOTIDE SEQUENCE [LARGE SCALE GENOMIC DNA]</scope>
    <source>
        <strain evidence="2 4">JPY162</strain>
    </source>
</reference>
<feature type="transmembrane region" description="Helical" evidence="1">
    <location>
        <begin position="7"/>
        <end position="25"/>
    </location>
</feature>
<protein>
    <submittedName>
        <fullName evidence="2">Uncharacterized protein</fullName>
    </submittedName>
</protein>
<keyword evidence="5" id="KW-1185">Reference proteome</keyword>